<protein>
    <recommendedName>
        <fullName evidence="3">NAD(P)-dependent oxidoreductase</fullName>
    </recommendedName>
</protein>
<dbReference type="InterPro" id="IPR036291">
    <property type="entry name" value="NAD(P)-bd_dom_sf"/>
</dbReference>
<sequence>MAAMRSVSPVLVLLGASGRLGRAVQPLAVAAGFHVVAVARTPPAAPRSGSTQWVGADLTVVRDRARVAAAVTNRTASSGPIYVVDVVLDRSGVDAMRRSIRGATEGVLQLRTEFRAAGRETTLIAASTTAVLAPGLYQTPYGLAKRRQVVTYARSGVAGAALLLPQLGPETGTASKPQPTWSFEQAAQALVSAVSAAPHHGFTVRVPALAADVRSSHVAINDSTLLAHLHSLVLDRDSMLAHRAAARGRLGWTPERLRLRFDHHHAPAELVRRFAKRYHLAVVDERSGCGPIPWGSHD</sequence>
<gene>
    <name evidence="1" type="ORF">D0Q02_30355</name>
</gene>
<dbReference type="AlphaFoldDB" id="A0A372FQE9"/>
<dbReference type="EMBL" id="QVFU01000103">
    <property type="protein sequence ID" value="RFS40517.1"/>
    <property type="molecule type" value="Genomic_DNA"/>
</dbReference>
<dbReference type="Gene3D" id="3.40.50.720">
    <property type="entry name" value="NAD(P)-binding Rossmann-like Domain"/>
    <property type="match status" value="1"/>
</dbReference>
<evidence type="ECO:0000313" key="2">
    <source>
        <dbReference type="Proteomes" id="UP000262621"/>
    </source>
</evidence>
<keyword evidence="2" id="KW-1185">Reference proteome</keyword>
<name>A0A372FQE9_9ACTN</name>
<comment type="caution">
    <text evidence="1">The sequence shown here is derived from an EMBL/GenBank/DDBJ whole genome shotgun (WGS) entry which is preliminary data.</text>
</comment>
<proteinExistence type="predicted"/>
<evidence type="ECO:0000313" key="1">
    <source>
        <dbReference type="EMBL" id="RFS40517.1"/>
    </source>
</evidence>
<dbReference type="SUPFAM" id="SSF51735">
    <property type="entry name" value="NAD(P)-binding Rossmann-fold domains"/>
    <property type="match status" value="1"/>
</dbReference>
<reference evidence="1 2" key="1">
    <citation type="submission" date="2018-08" db="EMBL/GenBank/DDBJ databases">
        <title>Verrucosispora craniellae sp. nov., isolated from a marine sponge in the South China Sea.</title>
        <authorList>
            <person name="Li L."/>
            <person name="Lin H.W."/>
        </authorList>
    </citation>
    <scope>NUCLEOTIDE SEQUENCE [LARGE SCALE GENOMIC DNA]</scope>
    <source>
        <strain evidence="1 2">LHW63014</strain>
    </source>
</reference>
<dbReference type="Proteomes" id="UP000262621">
    <property type="component" value="Unassembled WGS sequence"/>
</dbReference>
<accession>A0A372FQE9</accession>
<evidence type="ECO:0008006" key="3">
    <source>
        <dbReference type="Google" id="ProtNLM"/>
    </source>
</evidence>
<organism evidence="1 2">
    <name type="scientific">Micromonospora craniellae</name>
    <dbReference type="NCBI Taxonomy" id="2294034"/>
    <lineage>
        <taxon>Bacteria</taxon>
        <taxon>Bacillati</taxon>
        <taxon>Actinomycetota</taxon>
        <taxon>Actinomycetes</taxon>
        <taxon>Micromonosporales</taxon>
        <taxon>Micromonosporaceae</taxon>
        <taxon>Micromonospora</taxon>
    </lineage>
</organism>